<dbReference type="InterPro" id="IPR001320">
    <property type="entry name" value="Iontro_rcpt_C"/>
</dbReference>
<dbReference type="EMBL" id="JARKHS020003387">
    <property type="protein sequence ID" value="KAK8785588.1"/>
    <property type="molecule type" value="Genomic_DNA"/>
</dbReference>
<accession>A0AAQ4FG84</accession>
<dbReference type="GO" id="GO:0015276">
    <property type="term" value="F:ligand-gated monoatomic ion channel activity"/>
    <property type="evidence" value="ECO:0007669"/>
    <property type="project" value="InterPro"/>
</dbReference>
<keyword evidence="6 9" id="KW-0472">Membrane</keyword>
<dbReference type="PANTHER" id="PTHR42643">
    <property type="entry name" value="IONOTROPIC RECEPTOR 20A-RELATED"/>
    <property type="match status" value="1"/>
</dbReference>
<sequence>MVHSYEMPFLHVRWIFLVREAPKETSLLKTLQSVGCYGVFVAASSAYVALDTYSNCSHGVRRFSGPGDKAFEDRSLANLTSLRLVNENSVETVKDFRNTRLEPQTTIAESIIRRSHATVSTTGYFKKFGRINENFLFTGAVGAVQMKQKDLGTFEIYLTEAIWYGLGLAGAARYDSLTFLSPLPMAITDLTIIGRPFSRALWAAVWASLGVYLLLLVTIMTTHSTKAVDILDESTDLFFYLSSALVNHAPDVPLSRHSSARILVAFWFMFAVIISAGFVGVLTSYTNFPPKARPITTLEQLSHALERNDVKLCIRNNRYFRDILYVHLLKHSRVLKEHFEENLRESSCQTTTCCLEKVAKGTHVFVTNREEARFHAGKAFKGVVKAEEDFFLVHVVLIAPKASPYTAAFSHLSRRLIETGVSPLALKLTRVQNAIRTKFQEPTTCHRHHGCYHALHLKDLYGLLVVWAFGLTLGLFTLLCEFGWKAFRGTRLRKKCEKATIKHQRGKKKRRPLCEVVDPHKYTAIAMFGFPDPGCSRRVIVRRQRRVFVSLGKTRPEVFTSGKAH</sequence>
<evidence type="ECO:0000313" key="11">
    <source>
        <dbReference type="EMBL" id="KAK8785588.1"/>
    </source>
</evidence>
<keyword evidence="12" id="KW-1185">Reference proteome</keyword>
<dbReference type="GO" id="GO:0005886">
    <property type="term" value="C:plasma membrane"/>
    <property type="evidence" value="ECO:0007669"/>
    <property type="project" value="UniProtKB-SubCell"/>
</dbReference>
<evidence type="ECO:0000256" key="3">
    <source>
        <dbReference type="ARBA" id="ARBA00022475"/>
    </source>
</evidence>
<dbReference type="GO" id="GO:0050906">
    <property type="term" value="P:detection of stimulus involved in sensory perception"/>
    <property type="evidence" value="ECO:0007669"/>
    <property type="project" value="UniProtKB-ARBA"/>
</dbReference>
<organism evidence="11 12">
    <name type="scientific">Amblyomma americanum</name>
    <name type="common">Lone star tick</name>
    <dbReference type="NCBI Taxonomy" id="6943"/>
    <lineage>
        <taxon>Eukaryota</taxon>
        <taxon>Metazoa</taxon>
        <taxon>Ecdysozoa</taxon>
        <taxon>Arthropoda</taxon>
        <taxon>Chelicerata</taxon>
        <taxon>Arachnida</taxon>
        <taxon>Acari</taxon>
        <taxon>Parasitiformes</taxon>
        <taxon>Ixodida</taxon>
        <taxon>Ixodoidea</taxon>
        <taxon>Ixodidae</taxon>
        <taxon>Amblyomminae</taxon>
        <taxon>Amblyomma</taxon>
    </lineage>
</organism>
<evidence type="ECO:0000256" key="7">
    <source>
        <dbReference type="ARBA" id="ARBA00023170"/>
    </source>
</evidence>
<feature type="transmembrane region" description="Helical" evidence="9">
    <location>
        <begin position="200"/>
        <end position="220"/>
    </location>
</feature>
<gene>
    <name evidence="11" type="ORF">V5799_008049</name>
</gene>
<evidence type="ECO:0000313" key="12">
    <source>
        <dbReference type="Proteomes" id="UP001321473"/>
    </source>
</evidence>
<evidence type="ECO:0000256" key="1">
    <source>
        <dbReference type="ARBA" id="ARBA00004651"/>
    </source>
</evidence>
<protein>
    <recommendedName>
        <fullName evidence="10">Ionotropic glutamate receptor C-terminal domain-containing protein</fullName>
    </recommendedName>
</protein>
<dbReference type="PANTHER" id="PTHR42643:SF38">
    <property type="entry name" value="IONOTROPIC RECEPTOR 100A"/>
    <property type="match status" value="1"/>
</dbReference>
<dbReference type="Pfam" id="PF00060">
    <property type="entry name" value="Lig_chan"/>
    <property type="match status" value="1"/>
</dbReference>
<dbReference type="Proteomes" id="UP001321473">
    <property type="component" value="Unassembled WGS sequence"/>
</dbReference>
<name>A0AAQ4FG84_AMBAM</name>
<dbReference type="InterPro" id="IPR052192">
    <property type="entry name" value="Insect_Ionotropic_Sensory_Rcpt"/>
</dbReference>
<feature type="transmembrane region" description="Helical" evidence="9">
    <location>
        <begin position="262"/>
        <end position="285"/>
    </location>
</feature>
<keyword evidence="4 9" id="KW-0812">Transmembrane</keyword>
<evidence type="ECO:0000256" key="6">
    <source>
        <dbReference type="ARBA" id="ARBA00023136"/>
    </source>
</evidence>
<keyword evidence="5 9" id="KW-1133">Transmembrane helix</keyword>
<keyword evidence="8" id="KW-0325">Glycoprotein</keyword>
<comment type="similarity">
    <text evidence="2">Belongs to the glutamate-gated ion channel (TC 1.A.10.1) family.</text>
</comment>
<dbReference type="Gene3D" id="1.10.287.70">
    <property type="match status" value="1"/>
</dbReference>
<comment type="subcellular location">
    <subcellularLocation>
        <location evidence="1">Cell membrane</location>
        <topology evidence="1">Multi-pass membrane protein</topology>
    </subcellularLocation>
</comment>
<evidence type="ECO:0000256" key="4">
    <source>
        <dbReference type="ARBA" id="ARBA00022692"/>
    </source>
</evidence>
<reference evidence="11 12" key="1">
    <citation type="journal article" date="2023" name="Arcadia Sci">
        <title>De novo assembly of a long-read Amblyomma americanum tick genome.</title>
        <authorList>
            <person name="Chou S."/>
            <person name="Poskanzer K.E."/>
            <person name="Rollins M."/>
            <person name="Thuy-Boun P.S."/>
        </authorList>
    </citation>
    <scope>NUCLEOTIDE SEQUENCE [LARGE SCALE GENOMIC DNA]</scope>
    <source>
        <strain evidence="11">F_SG_1</strain>
        <tissue evidence="11">Salivary glands</tissue>
    </source>
</reference>
<dbReference type="AlphaFoldDB" id="A0AAQ4FG84"/>
<evidence type="ECO:0000256" key="8">
    <source>
        <dbReference type="ARBA" id="ARBA00023180"/>
    </source>
</evidence>
<dbReference type="SUPFAM" id="SSF53850">
    <property type="entry name" value="Periplasmic binding protein-like II"/>
    <property type="match status" value="1"/>
</dbReference>
<evidence type="ECO:0000256" key="9">
    <source>
        <dbReference type="SAM" id="Phobius"/>
    </source>
</evidence>
<feature type="domain" description="Ionotropic glutamate receptor C-terminal" evidence="10">
    <location>
        <begin position="234"/>
        <end position="470"/>
    </location>
</feature>
<evidence type="ECO:0000256" key="2">
    <source>
        <dbReference type="ARBA" id="ARBA00008685"/>
    </source>
</evidence>
<proteinExistence type="inferred from homology"/>
<keyword evidence="3" id="KW-1003">Cell membrane</keyword>
<keyword evidence="7" id="KW-0675">Receptor</keyword>
<evidence type="ECO:0000256" key="5">
    <source>
        <dbReference type="ARBA" id="ARBA00022989"/>
    </source>
</evidence>
<evidence type="ECO:0000259" key="10">
    <source>
        <dbReference type="Pfam" id="PF00060"/>
    </source>
</evidence>
<feature type="transmembrane region" description="Helical" evidence="9">
    <location>
        <begin position="460"/>
        <end position="484"/>
    </location>
</feature>
<comment type="caution">
    <text evidence="11">The sequence shown here is derived from an EMBL/GenBank/DDBJ whole genome shotgun (WGS) entry which is preliminary data.</text>
</comment>